<feature type="region of interest" description="Disordered" evidence="1">
    <location>
        <begin position="71"/>
        <end position="124"/>
    </location>
</feature>
<sequence>MAVARVSVVRLLPLLEHCLPEAPRREPSWASSFILFVATARSVRLGLRRCHPRGRGEPPILALVKNYVETATRPSRDGETDEPGRPAGNSDCGGPGRLLQPQRKAEAEAKVRPDPPGSVDWWWR</sequence>
<accession>A0AAV7UZW0</accession>
<evidence type="ECO:0000313" key="2">
    <source>
        <dbReference type="EMBL" id="KAJ1194659.1"/>
    </source>
</evidence>
<feature type="compositionally biased region" description="Basic and acidic residues" evidence="1">
    <location>
        <begin position="103"/>
        <end position="113"/>
    </location>
</feature>
<evidence type="ECO:0000256" key="1">
    <source>
        <dbReference type="SAM" id="MobiDB-lite"/>
    </source>
</evidence>
<reference evidence="2" key="1">
    <citation type="journal article" date="2022" name="bioRxiv">
        <title>Sequencing and chromosome-scale assembly of the giantPleurodeles waltlgenome.</title>
        <authorList>
            <person name="Brown T."/>
            <person name="Elewa A."/>
            <person name="Iarovenko S."/>
            <person name="Subramanian E."/>
            <person name="Araus A.J."/>
            <person name="Petzold A."/>
            <person name="Susuki M."/>
            <person name="Suzuki K.-i.T."/>
            <person name="Hayashi T."/>
            <person name="Toyoda A."/>
            <person name="Oliveira C."/>
            <person name="Osipova E."/>
            <person name="Leigh N.D."/>
            <person name="Simon A."/>
            <person name="Yun M.H."/>
        </authorList>
    </citation>
    <scope>NUCLEOTIDE SEQUENCE</scope>
    <source>
        <strain evidence="2">20211129_DDA</strain>
        <tissue evidence="2">Liver</tissue>
    </source>
</reference>
<keyword evidence="3" id="KW-1185">Reference proteome</keyword>
<dbReference type="AlphaFoldDB" id="A0AAV7UZW0"/>
<proteinExistence type="predicted"/>
<evidence type="ECO:0000313" key="3">
    <source>
        <dbReference type="Proteomes" id="UP001066276"/>
    </source>
</evidence>
<protein>
    <submittedName>
        <fullName evidence="2">Uncharacterized protein</fullName>
    </submittedName>
</protein>
<name>A0AAV7UZW0_PLEWA</name>
<organism evidence="2 3">
    <name type="scientific">Pleurodeles waltl</name>
    <name type="common">Iberian ribbed newt</name>
    <dbReference type="NCBI Taxonomy" id="8319"/>
    <lineage>
        <taxon>Eukaryota</taxon>
        <taxon>Metazoa</taxon>
        <taxon>Chordata</taxon>
        <taxon>Craniata</taxon>
        <taxon>Vertebrata</taxon>
        <taxon>Euteleostomi</taxon>
        <taxon>Amphibia</taxon>
        <taxon>Batrachia</taxon>
        <taxon>Caudata</taxon>
        <taxon>Salamandroidea</taxon>
        <taxon>Salamandridae</taxon>
        <taxon>Pleurodelinae</taxon>
        <taxon>Pleurodeles</taxon>
    </lineage>
</organism>
<gene>
    <name evidence="2" type="ORF">NDU88_003946</name>
</gene>
<dbReference type="EMBL" id="JANPWB010000004">
    <property type="protein sequence ID" value="KAJ1194659.1"/>
    <property type="molecule type" value="Genomic_DNA"/>
</dbReference>
<dbReference type="Proteomes" id="UP001066276">
    <property type="component" value="Chromosome 2_2"/>
</dbReference>
<feature type="compositionally biased region" description="Basic and acidic residues" evidence="1">
    <location>
        <begin position="74"/>
        <end position="84"/>
    </location>
</feature>
<comment type="caution">
    <text evidence="2">The sequence shown here is derived from an EMBL/GenBank/DDBJ whole genome shotgun (WGS) entry which is preliminary data.</text>
</comment>